<dbReference type="PANTHER" id="PTHR47573">
    <property type="entry name" value="PROTEIN AF-9 HOMOLOG"/>
    <property type="match status" value="1"/>
</dbReference>
<evidence type="ECO:0000256" key="9">
    <source>
        <dbReference type="ARBA" id="ARBA00057736"/>
    </source>
</evidence>
<dbReference type="CTD" id="8089"/>
<evidence type="ECO:0000256" key="13">
    <source>
        <dbReference type="SAM" id="Coils"/>
    </source>
</evidence>
<comment type="function">
    <text evidence="9">Chromatin reader component of the NuA4 histone acetyltransferase (HAT) complex, a complex involved in transcriptional activation of select genes principally by acetylation of nucleosomal histones H4 and H2A. Specifically recognizes and binds acylated histone H3, with a preference for histone H3 diacetylated at 'Lys-18' and 'Lys-27' (H3K18ac and H3K27ac) or histone H3 diacetylated at 'Lys-14' and 'Lys-27' (H3K14ac and H3K27ac). Also able to recognize and bind crotonylated histone H3. May also recognize and bind histone H3 succinylated at 'Lys-122' (H3K122succ); additional evidences are however required to confirm this result in vivo. Plays a key role in histone variant H2AZ1/H2A.Z deposition into specific chromatin regions: recognizes and binds H3K14ac and H3K27ac on the promoters of actively transcribed genes and recruits NuA4-related complex to deposit H2AZ1/H2A.Z. H2AZ1/H2A.Z deposition is required for maintenance of embryonic stem cell.</text>
</comment>
<keyword evidence="4" id="KW-0156">Chromatin regulator</keyword>
<evidence type="ECO:0000313" key="16">
    <source>
        <dbReference type="RefSeq" id="XP_022090482.1"/>
    </source>
</evidence>
<dbReference type="PROSITE" id="PS51037">
    <property type="entry name" value="YEATS"/>
    <property type="match status" value="1"/>
</dbReference>
<keyword evidence="2" id="KW-0341">Growth regulation</keyword>
<organism evidence="15 16">
    <name type="scientific">Acanthaster planci</name>
    <name type="common">Crown-of-thorns starfish</name>
    <dbReference type="NCBI Taxonomy" id="133434"/>
    <lineage>
        <taxon>Eukaryota</taxon>
        <taxon>Metazoa</taxon>
        <taxon>Echinodermata</taxon>
        <taxon>Eleutherozoa</taxon>
        <taxon>Asterozoa</taxon>
        <taxon>Asteroidea</taxon>
        <taxon>Valvatacea</taxon>
        <taxon>Valvatida</taxon>
        <taxon>Acanthasteridae</taxon>
        <taxon>Acanthaster</taxon>
    </lineage>
</organism>
<name>A0A8B7YD49_ACAPL</name>
<evidence type="ECO:0000256" key="5">
    <source>
        <dbReference type="ARBA" id="ARBA00023015"/>
    </source>
</evidence>
<dbReference type="InterPro" id="IPR005033">
    <property type="entry name" value="YEATS"/>
</dbReference>
<dbReference type="CDD" id="cd16909">
    <property type="entry name" value="YEATS_GAS41_like"/>
    <property type="match status" value="1"/>
</dbReference>
<keyword evidence="7" id="KW-0804">Transcription</keyword>
<keyword evidence="1" id="KW-1017">Isopeptide bond</keyword>
<evidence type="ECO:0000256" key="6">
    <source>
        <dbReference type="ARBA" id="ARBA00023054"/>
    </source>
</evidence>
<accession>A0A8B7YD49</accession>
<feature type="coiled-coil region" evidence="13">
    <location>
        <begin position="198"/>
        <end position="246"/>
    </location>
</feature>
<dbReference type="GeneID" id="110979194"/>
<evidence type="ECO:0000256" key="4">
    <source>
        <dbReference type="ARBA" id="ARBA00022853"/>
    </source>
</evidence>
<dbReference type="OrthoDB" id="16041at2759"/>
<reference evidence="16" key="1">
    <citation type="submission" date="2025-08" db="UniProtKB">
        <authorList>
            <consortium name="RefSeq"/>
        </authorList>
    </citation>
    <scope>IDENTIFICATION</scope>
</reference>
<evidence type="ECO:0000256" key="2">
    <source>
        <dbReference type="ARBA" id="ARBA00022604"/>
    </source>
</evidence>
<dbReference type="RefSeq" id="XP_022090482.1">
    <property type="nucleotide sequence ID" value="XM_022234790.1"/>
</dbReference>
<gene>
    <name evidence="16" type="primary">LOC110979194</name>
</gene>
<protein>
    <recommendedName>
        <fullName evidence="11">YEATS domain-containing protein 4</fullName>
    </recommendedName>
</protein>
<dbReference type="PANTHER" id="PTHR47573:SF1">
    <property type="entry name" value="PROTEIN AF-9 HOMOLOG"/>
    <property type="match status" value="1"/>
</dbReference>
<evidence type="ECO:0000256" key="10">
    <source>
        <dbReference type="ARBA" id="ARBA00064752"/>
    </source>
</evidence>
<dbReference type="InterPro" id="IPR038704">
    <property type="entry name" value="YEAST_sf"/>
</dbReference>
<dbReference type="Proteomes" id="UP000694845">
    <property type="component" value="Unplaced"/>
</dbReference>
<dbReference type="FunFam" id="2.60.40.1970:FF:000002">
    <property type="entry name" value="YEATS domain-containing protein 4"/>
    <property type="match status" value="1"/>
</dbReference>
<dbReference type="InterPro" id="IPR055129">
    <property type="entry name" value="YEATS_dom"/>
</dbReference>
<evidence type="ECO:0000256" key="11">
    <source>
        <dbReference type="ARBA" id="ARBA00068331"/>
    </source>
</evidence>
<comment type="subcellular location">
    <subcellularLocation>
        <location evidence="12">Nucleus</location>
    </subcellularLocation>
</comment>
<evidence type="ECO:0000256" key="7">
    <source>
        <dbReference type="ARBA" id="ARBA00023163"/>
    </source>
</evidence>
<keyword evidence="5" id="KW-0805">Transcription regulation</keyword>
<comment type="subunit">
    <text evidence="10">Component of numerous complexes with chromatin remodeling and histone acetyltransferase activity. Component of the NuA4 histone acetyltransferase complex which contains the catalytic subunit KAT5/TIP60 and the subunits EP400, TRRAP/PAF400, BRD8/SMAP, EPC1, DMAP1/DNMAP1, RUVBL1/TIP49, RUVBL2, ING3, actin, ACTL6A/BAF53A, MORF4L1/MRG15, MORF4L2/MRGX, MRGBP, YEATS4/GAS41, VPS72/YL1 and MEAF6. The NuA4 complex interacts with MYC and the adenovirus E1A protein. Component of a NuA4-related complex which contains EP400, TRRAP/PAF400, SRCAP, BRD8/SMAP, EPC1, DMAP1/DNMAP1, RUVBL1/TIP49, RUVBL2, actin, ACTL6A/BAF53A, VPS72 and YEATS4/GAS41. Interacts with MLLT10/AF10. Also interacts with the SWI/SNF component SMARCB1/BAF47, TACC1 and TACC2, and the nuclear matrix protein NUMA1.</text>
</comment>
<dbReference type="GO" id="GO:0006355">
    <property type="term" value="P:regulation of DNA-templated transcription"/>
    <property type="evidence" value="ECO:0007669"/>
    <property type="project" value="InterPro"/>
</dbReference>
<dbReference type="AlphaFoldDB" id="A0A8B7YD49"/>
<dbReference type="OMA" id="VKPYHNE"/>
<proteinExistence type="predicted"/>
<feature type="domain" description="YEATS" evidence="14">
    <location>
        <begin position="26"/>
        <end position="169"/>
    </location>
</feature>
<keyword evidence="15" id="KW-1185">Reference proteome</keyword>
<dbReference type="KEGG" id="aplc:110979194"/>
<dbReference type="Pfam" id="PF03366">
    <property type="entry name" value="YEATS"/>
    <property type="match status" value="1"/>
</dbReference>
<evidence type="ECO:0000256" key="8">
    <source>
        <dbReference type="ARBA" id="ARBA00023242"/>
    </source>
</evidence>
<dbReference type="GO" id="GO:0006325">
    <property type="term" value="P:chromatin organization"/>
    <property type="evidence" value="ECO:0007669"/>
    <property type="project" value="UniProtKB-KW"/>
</dbReference>
<evidence type="ECO:0000256" key="3">
    <source>
        <dbReference type="ARBA" id="ARBA00022843"/>
    </source>
</evidence>
<evidence type="ECO:0000259" key="14">
    <source>
        <dbReference type="PROSITE" id="PS51037"/>
    </source>
</evidence>
<evidence type="ECO:0000256" key="12">
    <source>
        <dbReference type="PROSITE-ProRule" id="PRU00376"/>
    </source>
</evidence>
<dbReference type="Gene3D" id="2.60.40.1970">
    <property type="entry name" value="YEATS domain"/>
    <property type="match status" value="1"/>
</dbReference>
<keyword evidence="8 12" id="KW-0539">Nucleus</keyword>
<keyword evidence="3" id="KW-0832">Ubl conjugation</keyword>
<evidence type="ECO:0000313" key="15">
    <source>
        <dbReference type="Proteomes" id="UP000694845"/>
    </source>
</evidence>
<sequence>MDPDGGAIPFQSSLKMADYGHDSGGRVKGINLVKPIVYGNISRYFGKKREEDGHTHQWTIYVKPHRNEDMSTYVKKIQFKLHESYANPLRVVTKPPYEVQETGWGEFEIIIKIFFVDPNERPVTLYHFLKLFQTDTNLFLGKKTLVSEHYDEMIFQDPTAMMQQLLCSSRVLTLGAHKHETDFNELEEKTVTALQSARKKIRFEITELNERLKQSKDTITHFKEEIRKLEEQERKKEREKVKEKVT</sequence>
<dbReference type="GO" id="GO:0005654">
    <property type="term" value="C:nucleoplasm"/>
    <property type="evidence" value="ECO:0007669"/>
    <property type="project" value="UniProtKB-ARBA"/>
</dbReference>
<evidence type="ECO:0000256" key="1">
    <source>
        <dbReference type="ARBA" id="ARBA00022499"/>
    </source>
</evidence>
<keyword evidence="6 13" id="KW-0175">Coiled coil</keyword>